<protein>
    <submittedName>
        <fullName evidence="2">Uncharacterized protein</fullName>
    </submittedName>
</protein>
<feature type="non-terminal residue" evidence="2">
    <location>
        <position position="1"/>
    </location>
</feature>
<name>A0A382QFW9_9ZZZZ</name>
<feature type="non-terminal residue" evidence="2">
    <location>
        <position position="118"/>
    </location>
</feature>
<proteinExistence type="predicted"/>
<feature type="compositionally biased region" description="Low complexity" evidence="1">
    <location>
        <begin position="20"/>
        <end position="45"/>
    </location>
</feature>
<dbReference type="AlphaFoldDB" id="A0A382QFW9"/>
<organism evidence="2">
    <name type="scientific">marine metagenome</name>
    <dbReference type="NCBI Taxonomy" id="408172"/>
    <lineage>
        <taxon>unclassified sequences</taxon>
        <taxon>metagenomes</taxon>
        <taxon>ecological metagenomes</taxon>
    </lineage>
</organism>
<gene>
    <name evidence="2" type="ORF">METZ01_LOCUS336771</name>
</gene>
<reference evidence="2" key="1">
    <citation type="submission" date="2018-05" db="EMBL/GenBank/DDBJ databases">
        <authorList>
            <person name="Lanie J.A."/>
            <person name="Ng W.-L."/>
            <person name="Kazmierczak K.M."/>
            <person name="Andrzejewski T.M."/>
            <person name="Davidsen T.M."/>
            <person name="Wayne K.J."/>
            <person name="Tettelin H."/>
            <person name="Glass J.I."/>
            <person name="Rusch D."/>
            <person name="Podicherti R."/>
            <person name="Tsui H.-C.T."/>
            <person name="Winkler M.E."/>
        </authorList>
    </citation>
    <scope>NUCLEOTIDE SEQUENCE</scope>
</reference>
<accession>A0A382QFW9</accession>
<feature type="region of interest" description="Disordered" evidence="1">
    <location>
        <begin position="1"/>
        <end position="118"/>
    </location>
</feature>
<dbReference type="EMBL" id="UINC01113949">
    <property type="protein sequence ID" value="SVC83917.1"/>
    <property type="molecule type" value="Genomic_DNA"/>
</dbReference>
<feature type="compositionally biased region" description="Basic residues" evidence="1">
    <location>
        <begin position="1"/>
        <end position="19"/>
    </location>
</feature>
<evidence type="ECO:0000313" key="2">
    <source>
        <dbReference type="EMBL" id="SVC83917.1"/>
    </source>
</evidence>
<evidence type="ECO:0000256" key="1">
    <source>
        <dbReference type="SAM" id="MobiDB-lite"/>
    </source>
</evidence>
<feature type="compositionally biased region" description="Low complexity" evidence="1">
    <location>
        <begin position="61"/>
        <end position="86"/>
    </location>
</feature>
<sequence>SSRSPARRRSSPCRRRLRRSMSTPPSCPTSSSWSSAPARTTASSPELRRVPASLCSRPVVRQRQSTVATTSSRTTSRTSHSRSSATGFSSSPNRRFAASPGGTSLARYCPKCPSRSSS</sequence>